<sequence length="40" mass="4500">MEPCNLTGDSSASRCYKERVSFPVMRGFSRWKRTAACLAS</sequence>
<evidence type="ECO:0000313" key="1">
    <source>
        <dbReference type="EMBL" id="EEZ61187.1"/>
    </source>
</evidence>
<gene>
    <name evidence="1" type="ORF">HMPREF0762_01265</name>
</gene>
<name>D0WH00_SLAES</name>
<dbReference type="HOGENOM" id="CLU_3296610_0_0_11"/>
<dbReference type="Proteomes" id="UP000006001">
    <property type="component" value="Unassembled WGS sequence"/>
</dbReference>
<keyword evidence="2" id="KW-1185">Reference proteome</keyword>
<organism evidence="1 2">
    <name type="scientific">Slackia exigua (strain ATCC 700122 / DSM 15923 / CIP 105133 / JCM 11022 / KCTC 5966 / S-7)</name>
    <dbReference type="NCBI Taxonomy" id="649764"/>
    <lineage>
        <taxon>Bacteria</taxon>
        <taxon>Bacillati</taxon>
        <taxon>Actinomycetota</taxon>
        <taxon>Coriobacteriia</taxon>
        <taxon>Eggerthellales</taxon>
        <taxon>Eggerthellaceae</taxon>
        <taxon>Slackia</taxon>
    </lineage>
</organism>
<evidence type="ECO:0000313" key="2">
    <source>
        <dbReference type="Proteomes" id="UP000006001"/>
    </source>
</evidence>
<dbReference type="EMBL" id="ACUX02000007">
    <property type="protein sequence ID" value="EEZ61187.1"/>
    <property type="molecule type" value="Genomic_DNA"/>
</dbReference>
<proteinExistence type="predicted"/>
<reference evidence="1" key="1">
    <citation type="submission" date="2009-10" db="EMBL/GenBank/DDBJ databases">
        <authorList>
            <person name="Weinstock G."/>
            <person name="Sodergren E."/>
            <person name="Clifton S."/>
            <person name="Fulton L."/>
            <person name="Fulton B."/>
            <person name="Courtney L."/>
            <person name="Fronick C."/>
            <person name="Harrison M."/>
            <person name="Strong C."/>
            <person name="Farmer C."/>
            <person name="Delahaunty K."/>
            <person name="Markovic C."/>
            <person name="Hall O."/>
            <person name="Minx P."/>
            <person name="Tomlinson C."/>
            <person name="Mitreva M."/>
            <person name="Nelson J."/>
            <person name="Hou S."/>
            <person name="Wollam A."/>
            <person name="Pepin K.H."/>
            <person name="Johnson M."/>
            <person name="Bhonagiri V."/>
            <person name="Nash W.E."/>
            <person name="Warren W."/>
            <person name="Chinwalla A."/>
            <person name="Mardis E.R."/>
            <person name="Wilson R.K."/>
        </authorList>
    </citation>
    <scope>NUCLEOTIDE SEQUENCE [LARGE SCALE GENOMIC DNA]</scope>
    <source>
        <strain evidence="1">ATCC 700122</strain>
    </source>
</reference>
<protein>
    <submittedName>
        <fullName evidence="1">Uncharacterized protein</fullName>
    </submittedName>
</protein>
<accession>D0WH00</accession>
<comment type="caution">
    <text evidence="1">The sequence shown here is derived from an EMBL/GenBank/DDBJ whole genome shotgun (WGS) entry which is preliminary data.</text>
</comment>
<dbReference type="AlphaFoldDB" id="D0WH00"/>